<proteinExistence type="predicted"/>
<dbReference type="Proteomes" id="UP001501721">
    <property type="component" value="Unassembled WGS sequence"/>
</dbReference>
<evidence type="ECO:0000256" key="1">
    <source>
        <dbReference type="SAM" id="MobiDB-lite"/>
    </source>
</evidence>
<dbReference type="EMBL" id="BAAATL010000014">
    <property type="protein sequence ID" value="GAA2485467.1"/>
    <property type="molecule type" value="Genomic_DNA"/>
</dbReference>
<keyword evidence="3" id="KW-1185">Reference proteome</keyword>
<comment type="caution">
    <text evidence="2">The sequence shown here is derived from an EMBL/GenBank/DDBJ whole genome shotgun (WGS) entry which is preliminary data.</text>
</comment>
<evidence type="ECO:0000313" key="3">
    <source>
        <dbReference type="Proteomes" id="UP001501721"/>
    </source>
</evidence>
<accession>A0ABP5YXH7</accession>
<evidence type="ECO:0000313" key="2">
    <source>
        <dbReference type="EMBL" id="GAA2485467.1"/>
    </source>
</evidence>
<name>A0ABP5YXH7_9ACTN</name>
<sequence>MAAGPVLEVLTPELLADVFGVRAGTERHADGVIRIAYTARPLADDENPEDDPARLAGTAEP</sequence>
<gene>
    <name evidence="2" type="ORF">GCM10010422_33960</name>
</gene>
<organism evidence="2 3">
    <name type="scientific">Streptomyces graminearus</name>
    <dbReference type="NCBI Taxonomy" id="284030"/>
    <lineage>
        <taxon>Bacteria</taxon>
        <taxon>Bacillati</taxon>
        <taxon>Actinomycetota</taxon>
        <taxon>Actinomycetes</taxon>
        <taxon>Kitasatosporales</taxon>
        <taxon>Streptomycetaceae</taxon>
        <taxon>Streptomyces</taxon>
    </lineage>
</organism>
<protein>
    <submittedName>
        <fullName evidence="2">Uncharacterized protein</fullName>
    </submittedName>
</protein>
<feature type="region of interest" description="Disordered" evidence="1">
    <location>
        <begin position="40"/>
        <end position="61"/>
    </location>
</feature>
<reference evidence="3" key="1">
    <citation type="journal article" date="2019" name="Int. J. Syst. Evol. Microbiol.">
        <title>The Global Catalogue of Microorganisms (GCM) 10K type strain sequencing project: providing services to taxonomists for standard genome sequencing and annotation.</title>
        <authorList>
            <consortium name="The Broad Institute Genomics Platform"/>
            <consortium name="The Broad Institute Genome Sequencing Center for Infectious Disease"/>
            <person name="Wu L."/>
            <person name="Ma J."/>
        </authorList>
    </citation>
    <scope>NUCLEOTIDE SEQUENCE [LARGE SCALE GENOMIC DNA]</scope>
    <source>
        <strain evidence="3">JCM 6923</strain>
    </source>
</reference>